<comment type="caution">
    <text evidence="2">The sequence shown here is derived from an EMBL/GenBank/DDBJ whole genome shotgun (WGS) entry which is preliminary data.</text>
</comment>
<proteinExistence type="predicted"/>
<name>A0ABS3M4I8_9BACT</name>
<dbReference type="Proteomes" id="UP000664265">
    <property type="component" value="Unassembled WGS sequence"/>
</dbReference>
<evidence type="ECO:0000313" key="3">
    <source>
        <dbReference type="Proteomes" id="UP000664265"/>
    </source>
</evidence>
<dbReference type="Gene3D" id="2.50.20.10">
    <property type="entry name" value="Lipoprotein localisation LolA/LolB/LppX"/>
    <property type="match status" value="1"/>
</dbReference>
<dbReference type="InterPro" id="IPR004564">
    <property type="entry name" value="OM_lipoprot_carrier_LolA-like"/>
</dbReference>
<dbReference type="CDD" id="cd16325">
    <property type="entry name" value="LolA"/>
    <property type="match status" value="1"/>
</dbReference>
<dbReference type="Pfam" id="PF03548">
    <property type="entry name" value="LolA"/>
    <property type="match status" value="1"/>
</dbReference>
<dbReference type="SUPFAM" id="SSF89392">
    <property type="entry name" value="Prokaryotic lipoproteins and lipoprotein localization factors"/>
    <property type="match status" value="1"/>
</dbReference>
<dbReference type="EMBL" id="JAERMS010000009">
    <property type="protein sequence ID" value="MBO1363092.1"/>
    <property type="molecule type" value="Genomic_DNA"/>
</dbReference>
<organism evidence="2 3">
    <name type="scientific">Prevotella illustrans</name>
    <dbReference type="NCBI Taxonomy" id="2800387"/>
    <lineage>
        <taxon>Bacteria</taxon>
        <taxon>Pseudomonadati</taxon>
        <taxon>Bacteroidota</taxon>
        <taxon>Bacteroidia</taxon>
        <taxon>Bacteroidales</taxon>
        <taxon>Prevotellaceae</taxon>
        <taxon>Prevotella</taxon>
    </lineage>
</organism>
<accession>A0ABS3M4I8</accession>
<evidence type="ECO:0000313" key="2">
    <source>
        <dbReference type="EMBL" id="MBO1363092.1"/>
    </source>
</evidence>
<protein>
    <submittedName>
        <fullName evidence="2">Outer membrane lipoprotein carrier protein LolA</fullName>
    </submittedName>
</protein>
<reference evidence="2 3" key="1">
    <citation type="submission" date="2021-01" db="EMBL/GenBank/DDBJ databases">
        <title>Prevotella A2931 sp. nov.</title>
        <authorList>
            <person name="Buhl M."/>
            <person name="Oberhettinger P."/>
        </authorList>
    </citation>
    <scope>NUCLEOTIDE SEQUENCE [LARGE SCALE GENOMIC DNA]</scope>
    <source>
        <strain evidence="2 3">A2931</strain>
    </source>
</reference>
<keyword evidence="3" id="KW-1185">Reference proteome</keyword>
<keyword evidence="2" id="KW-0449">Lipoprotein</keyword>
<gene>
    <name evidence="2" type="ORF">JHU38_04745</name>
</gene>
<keyword evidence="1" id="KW-0732">Signal</keyword>
<evidence type="ECO:0000256" key="1">
    <source>
        <dbReference type="ARBA" id="ARBA00022729"/>
    </source>
</evidence>
<dbReference type="RefSeq" id="WP_107581914.1">
    <property type="nucleotide sequence ID" value="NZ_JAERMS010000009.1"/>
</dbReference>
<dbReference type="InterPro" id="IPR029046">
    <property type="entry name" value="LolA/LolB/LppX"/>
</dbReference>
<sequence length="205" mass="23461">MKQTYRYQILIVMLLLTQMATIGAQSFRKVTPARQQSMVNAISKQALSIKTLRCQFVQKTEASYMEEPVVANGYMDYDSKGNLTWKYIRPYRYTFTLSNNKATIQSDGKKQTIDLSGASVQSIVKMVKNSMTGQNLRSNRDFTVVMYDGGNIWKAELSPKEPRLKKFFQSISLYFDRRTKMVSKVIMSQPGGDKITIELSEIKTT</sequence>